<dbReference type="OrthoDB" id="5298295at2"/>
<keyword evidence="5 6" id="KW-0472">Membrane</keyword>
<dbReference type="EMBL" id="QLNI01000010">
    <property type="protein sequence ID" value="RAM02805.1"/>
    <property type="molecule type" value="Genomic_DNA"/>
</dbReference>
<dbReference type="RefSeq" id="WP_111954788.1">
    <property type="nucleotide sequence ID" value="NZ_CP036313.1"/>
</dbReference>
<evidence type="ECO:0000313" key="10">
    <source>
        <dbReference type="Proteomes" id="UP000293902"/>
    </source>
</evidence>
<reference evidence="7 10" key="2">
    <citation type="submission" date="2019-02" db="EMBL/GenBank/DDBJ databases">
        <title>Complete genome sequence of Desulfobacter hydrogenophilus AcRS1.</title>
        <authorList>
            <person name="Marietou A."/>
            <person name="Lund M.B."/>
            <person name="Marshall I.P.G."/>
            <person name="Schreiber L."/>
            <person name="Jorgensen B."/>
        </authorList>
    </citation>
    <scope>NUCLEOTIDE SEQUENCE [LARGE SCALE GENOMIC DNA]</scope>
    <source>
        <strain evidence="7 10">AcRS1</strain>
    </source>
</reference>
<dbReference type="AlphaFoldDB" id="A0A328FIR0"/>
<dbReference type="InterPro" id="IPR039428">
    <property type="entry name" value="NUOK/Mnh_C1-like"/>
</dbReference>
<dbReference type="GO" id="GO:0005886">
    <property type="term" value="C:plasma membrane"/>
    <property type="evidence" value="ECO:0007669"/>
    <property type="project" value="UniProtKB-SubCell"/>
</dbReference>
<reference evidence="8 9" key="1">
    <citation type="submission" date="2018-06" db="EMBL/GenBank/DDBJ databases">
        <title>Complete Genome Sequence of Desulfobacter hydrogenophilus (DSM3380).</title>
        <authorList>
            <person name="Marietou A."/>
            <person name="Schreiber L."/>
            <person name="Marshall I."/>
            <person name="Jorgensen B."/>
        </authorList>
    </citation>
    <scope>NUCLEOTIDE SEQUENCE [LARGE SCALE GENOMIC DNA]</scope>
    <source>
        <strain evidence="8 9">DSM 3380</strain>
    </source>
</reference>
<evidence type="ECO:0000256" key="2">
    <source>
        <dbReference type="ARBA" id="ARBA00022475"/>
    </source>
</evidence>
<dbReference type="InterPro" id="IPR038730">
    <property type="entry name" value="HyfE-like"/>
</dbReference>
<feature type="transmembrane region" description="Helical" evidence="6">
    <location>
        <begin position="53"/>
        <end position="78"/>
    </location>
</feature>
<dbReference type="Proteomes" id="UP000248798">
    <property type="component" value="Unassembled WGS sequence"/>
</dbReference>
<comment type="subcellular location">
    <subcellularLocation>
        <location evidence="1">Cell membrane</location>
        <topology evidence="1">Multi-pass membrane protein</topology>
    </subcellularLocation>
</comment>
<keyword evidence="2" id="KW-1003">Cell membrane</keyword>
<name>A0A328FIR0_9BACT</name>
<feature type="transmembrane region" description="Helical" evidence="6">
    <location>
        <begin position="6"/>
        <end position="21"/>
    </location>
</feature>
<evidence type="ECO:0000313" key="7">
    <source>
        <dbReference type="EMBL" id="QBH14265.1"/>
    </source>
</evidence>
<evidence type="ECO:0000313" key="9">
    <source>
        <dbReference type="Proteomes" id="UP000248798"/>
    </source>
</evidence>
<dbReference type="Gene3D" id="1.10.287.3510">
    <property type="match status" value="1"/>
</dbReference>
<feature type="transmembrane region" description="Helical" evidence="6">
    <location>
        <begin position="150"/>
        <end position="169"/>
    </location>
</feature>
<feature type="transmembrane region" description="Helical" evidence="6">
    <location>
        <begin position="28"/>
        <end position="47"/>
    </location>
</feature>
<evidence type="ECO:0000313" key="8">
    <source>
        <dbReference type="EMBL" id="RAM02805.1"/>
    </source>
</evidence>
<sequence>MNSIFNFLVILLILLNFRLISSSRLMPCIHVLVIQALILSGVAWMTHQGHMSLHLYFMLVVNVFLKAAVLPWMLTRVVQKNIISRELDPLVGYSPSLIIGVVLLGISVMISRPLSLSHTLIEDLFLPVSLFTLFSGLFMIIARKKAITQVLGYMVMENGIYTFGVAMAIHEPLIVELSVLLDVFVAVLIMGVAIFHISREFNHIDTDRLSVLRDL</sequence>
<feature type="transmembrane region" description="Helical" evidence="6">
    <location>
        <begin position="90"/>
        <end position="112"/>
    </location>
</feature>
<protein>
    <recommendedName>
        <fullName evidence="11">Hydrogenase</fullName>
    </recommendedName>
</protein>
<dbReference type="Proteomes" id="UP000293902">
    <property type="component" value="Chromosome"/>
</dbReference>
<accession>A0A328FIR0</accession>
<evidence type="ECO:0000256" key="3">
    <source>
        <dbReference type="ARBA" id="ARBA00022692"/>
    </source>
</evidence>
<evidence type="ECO:0008006" key="11">
    <source>
        <dbReference type="Google" id="ProtNLM"/>
    </source>
</evidence>
<evidence type="ECO:0000256" key="5">
    <source>
        <dbReference type="ARBA" id="ARBA00023136"/>
    </source>
</evidence>
<gene>
    <name evidence="8" type="ORF">DO021_06165</name>
    <name evidence="7" type="ORF">EYB58_15895</name>
</gene>
<keyword evidence="10" id="KW-1185">Reference proteome</keyword>
<dbReference type="EMBL" id="CP036313">
    <property type="protein sequence ID" value="QBH14265.1"/>
    <property type="molecule type" value="Genomic_DNA"/>
</dbReference>
<evidence type="ECO:0000256" key="4">
    <source>
        <dbReference type="ARBA" id="ARBA00022989"/>
    </source>
</evidence>
<evidence type="ECO:0000256" key="1">
    <source>
        <dbReference type="ARBA" id="ARBA00004651"/>
    </source>
</evidence>
<dbReference type="PANTHER" id="PTHR38601:SF1">
    <property type="entry name" value="HYDROGENASE-4 COMPONENT E"/>
    <property type="match status" value="1"/>
</dbReference>
<feature type="transmembrane region" description="Helical" evidence="6">
    <location>
        <begin position="124"/>
        <end position="143"/>
    </location>
</feature>
<organism evidence="8 9">
    <name type="scientific">Desulfobacter hydrogenophilus</name>
    <dbReference type="NCBI Taxonomy" id="2291"/>
    <lineage>
        <taxon>Bacteria</taxon>
        <taxon>Pseudomonadati</taxon>
        <taxon>Thermodesulfobacteriota</taxon>
        <taxon>Desulfobacteria</taxon>
        <taxon>Desulfobacterales</taxon>
        <taxon>Desulfobacteraceae</taxon>
        <taxon>Desulfobacter</taxon>
    </lineage>
</organism>
<feature type="transmembrane region" description="Helical" evidence="6">
    <location>
        <begin position="175"/>
        <end position="195"/>
    </location>
</feature>
<dbReference type="PANTHER" id="PTHR38601">
    <property type="entry name" value="HYDROGENASE-4 COMPONENT E"/>
    <property type="match status" value="1"/>
</dbReference>
<dbReference type="Pfam" id="PF00420">
    <property type="entry name" value="Oxidored_q2"/>
    <property type="match status" value="1"/>
</dbReference>
<keyword evidence="3 6" id="KW-0812">Transmembrane</keyword>
<proteinExistence type="predicted"/>
<evidence type="ECO:0000256" key="6">
    <source>
        <dbReference type="SAM" id="Phobius"/>
    </source>
</evidence>
<keyword evidence="4 6" id="KW-1133">Transmembrane helix</keyword>